<comment type="caution">
    <text evidence="2">The sequence shown here is derived from an EMBL/GenBank/DDBJ whole genome shotgun (WGS) entry which is preliminary data.</text>
</comment>
<organism evidence="2 3">
    <name type="scientific">Hevea brasiliensis</name>
    <name type="common">Para rubber tree</name>
    <name type="synonym">Siphonia brasiliensis</name>
    <dbReference type="NCBI Taxonomy" id="3981"/>
    <lineage>
        <taxon>Eukaryota</taxon>
        <taxon>Viridiplantae</taxon>
        <taxon>Streptophyta</taxon>
        <taxon>Embryophyta</taxon>
        <taxon>Tracheophyta</taxon>
        <taxon>Spermatophyta</taxon>
        <taxon>Magnoliopsida</taxon>
        <taxon>eudicotyledons</taxon>
        <taxon>Gunneridae</taxon>
        <taxon>Pentapetalae</taxon>
        <taxon>rosids</taxon>
        <taxon>fabids</taxon>
        <taxon>Malpighiales</taxon>
        <taxon>Euphorbiaceae</taxon>
        <taxon>Crotonoideae</taxon>
        <taxon>Micrandreae</taxon>
        <taxon>Hevea</taxon>
    </lineage>
</organism>
<dbReference type="EMBL" id="JARPOI010000011">
    <property type="protein sequence ID" value="KAJ9167855.1"/>
    <property type="molecule type" value="Genomic_DNA"/>
</dbReference>
<gene>
    <name evidence="1" type="ORF">P3X46_019445</name>
    <name evidence="2" type="ORF">P3X46_019446</name>
</gene>
<protein>
    <submittedName>
        <fullName evidence="2">Uncharacterized protein</fullName>
    </submittedName>
</protein>
<name>A0ABQ9LML0_HEVBR</name>
<accession>A0ABQ9LML0</accession>
<keyword evidence="3" id="KW-1185">Reference proteome</keyword>
<evidence type="ECO:0000313" key="2">
    <source>
        <dbReference type="EMBL" id="KAJ9167856.1"/>
    </source>
</evidence>
<evidence type="ECO:0000313" key="3">
    <source>
        <dbReference type="Proteomes" id="UP001174677"/>
    </source>
</evidence>
<reference evidence="2" key="1">
    <citation type="journal article" date="2023" name="Plant Biotechnol. J.">
        <title>Chromosome-level wild Hevea brasiliensis genome provides new tools for genomic-assisted breeding and valuable loci to elevate rubber yield.</title>
        <authorList>
            <person name="Cheng H."/>
            <person name="Song X."/>
            <person name="Hu Y."/>
            <person name="Wu T."/>
            <person name="Yang Q."/>
            <person name="An Z."/>
            <person name="Feng S."/>
            <person name="Deng Z."/>
            <person name="Wu W."/>
            <person name="Zeng X."/>
            <person name="Tu M."/>
            <person name="Wang X."/>
            <person name="Huang H."/>
        </authorList>
    </citation>
    <scope>NUCLEOTIDE SEQUENCE</scope>
    <source>
        <strain evidence="2">MT/VB/25A 57/8</strain>
    </source>
</reference>
<dbReference type="EMBL" id="JARPOI010000011">
    <property type="protein sequence ID" value="KAJ9167856.1"/>
    <property type="molecule type" value="Genomic_DNA"/>
</dbReference>
<dbReference type="Proteomes" id="UP001174677">
    <property type="component" value="Chromosome 11"/>
</dbReference>
<proteinExistence type="predicted"/>
<evidence type="ECO:0000313" key="1">
    <source>
        <dbReference type="EMBL" id="KAJ9167855.1"/>
    </source>
</evidence>
<sequence>MHNQSQLYLNNPPAATSSHRVIRTKAVRCSKVIVVPEPLCYNNNNDDEAAEKKMESERPCSSSSAILHEDKCLDFDINDFLSMETPNSSVLDQSREINGWHGTTEDGKCWDFPVSSAVEAELDVLMGNSNDDANLFQPSDALDLKSISNFLGLEDD</sequence>